<dbReference type="InterPro" id="IPR000182">
    <property type="entry name" value="GNAT_dom"/>
</dbReference>
<feature type="domain" description="N-acetyltransferase" evidence="3">
    <location>
        <begin position="1"/>
        <end position="146"/>
    </location>
</feature>
<evidence type="ECO:0000313" key="4">
    <source>
        <dbReference type="EMBL" id="SHI38786.1"/>
    </source>
</evidence>
<name>A0A1M6AQN8_9FLAO</name>
<evidence type="ECO:0000256" key="2">
    <source>
        <dbReference type="ARBA" id="ARBA00023315"/>
    </source>
</evidence>
<dbReference type="PROSITE" id="PS51186">
    <property type="entry name" value="GNAT"/>
    <property type="match status" value="1"/>
</dbReference>
<dbReference type="Proteomes" id="UP000184488">
    <property type="component" value="Unassembled WGS sequence"/>
</dbReference>
<dbReference type="AlphaFoldDB" id="A0A1M6AQN8"/>
<keyword evidence="5" id="KW-1185">Reference proteome</keyword>
<proteinExistence type="predicted"/>
<organism evidence="4 5">
    <name type="scientific">Flavobacterium terrae</name>
    <dbReference type="NCBI Taxonomy" id="415425"/>
    <lineage>
        <taxon>Bacteria</taxon>
        <taxon>Pseudomonadati</taxon>
        <taxon>Bacteroidota</taxon>
        <taxon>Flavobacteriia</taxon>
        <taxon>Flavobacteriales</taxon>
        <taxon>Flavobacteriaceae</taxon>
        <taxon>Flavobacterium</taxon>
    </lineage>
</organism>
<dbReference type="CDD" id="cd04301">
    <property type="entry name" value="NAT_SF"/>
    <property type="match status" value="1"/>
</dbReference>
<dbReference type="InterPro" id="IPR016181">
    <property type="entry name" value="Acyl_CoA_acyltransferase"/>
</dbReference>
<evidence type="ECO:0000313" key="5">
    <source>
        <dbReference type="Proteomes" id="UP000184488"/>
    </source>
</evidence>
<reference evidence="5" key="1">
    <citation type="submission" date="2016-11" db="EMBL/GenBank/DDBJ databases">
        <authorList>
            <person name="Varghese N."/>
            <person name="Submissions S."/>
        </authorList>
    </citation>
    <scope>NUCLEOTIDE SEQUENCE [LARGE SCALE GENOMIC DNA]</scope>
    <source>
        <strain evidence="5">DSM 18829</strain>
    </source>
</reference>
<dbReference type="EMBL" id="FQZI01000001">
    <property type="protein sequence ID" value="SHI38786.1"/>
    <property type="molecule type" value="Genomic_DNA"/>
</dbReference>
<sequence>MQLKELTTVEEMLAQIETIHFLYPKMTLEKYKSYLEQMLPHNYRQLAVFEDEICVGITGFWKGVKLWSGPYMEIDNFVVHPEHRKKGIGKIMTDYIDAKANELGSTMIVLDAYVENFTAHKFYYNQGFVPRGYHFLKIIKPEQLSS</sequence>
<dbReference type="PANTHER" id="PTHR43420">
    <property type="entry name" value="ACETYLTRANSFERASE"/>
    <property type="match status" value="1"/>
</dbReference>
<dbReference type="Pfam" id="PF00583">
    <property type="entry name" value="Acetyltransf_1"/>
    <property type="match status" value="1"/>
</dbReference>
<dbReference type="OrthoDB" id="9789603at2"/>
<dbReference type="InterPro" id="IPR050680">
    <property type="entry name" value="YpeA/RimI_acetyltransf"/>
</dbReference>
<protein>
    <submittedName>
        <fullName evidence="4">Acetyltransferase (GNAT) family protein</fullName>
    </submittedName>
</protein>
<evidence type="ECO:0000256" key="1">
    <source>
        <dbReference type="ARBA" id="ARBA00022679"/>
    </source>
</evidence>
<dbReference type="Gene3D" id="3.40.630.30">
    <property type="match status" value="1"/>
</dbReference>
<accession>A0A1M6AQN8</accession>
<evidence type="ECO:0000259" key="3">
    <source>
        <dbReference type="PROSITE" id="PS51186"/>
    </source>
</evidence>
<keyword evidence="1 4" id="KW-0808">Transferase</keyword>
<dbReference type="SUPFAM" id="SSF55729">
    <property type="entry name" value="Acyl-CoA N-acyltransferases (Nat)"/>
    <property type="match status" value="1"/>
</dbReference>
<gene>
    <name evidence="4" type="ORF">SAMN05444363_0350</name>
</gene>
<dbReference type="GO" id="GO:0016747">
    <property type="term" value="F:acyltransferase activity, transferring groups other than amino-acyl groups"/>
    <property type="evidence" value="ECO:0007669"/>
    <property type="project" value="InterPro"/>
</dbReference>
<keyword evidence="2" id="KW-0012">Acyltransferase</keyword>
<dbReference type="STRING" id="415425.SAMN05444363_0350"/>
<dbReference type="RefSeq" id="WP_073307996.1">
    <property type="nucleotide sequence ID" value="NZ_FQZI01000001.1"/>
</dbReference>